<dbReference type="InterPro" id="IPR043141">
    <property type="entry name" value="Ribosomal_uL10-like_sf"/>
</dbReference>
<dbReference type="STRING" id="246404.A0A507FMS5"/>
<accession>A0A507FMS5</accession>
<comment type="similarity">
    <text evidence="1">Belongs to the universal ribosomal protein uL10 family.</text>
</comment>
<comment type="caution">
    <text evidence="2">The sequence shown here is derived from an EMBL/GenBank/DDBJ whole genome shotgun (WGS) entry which is preliminary data.</text>
</comment>
<evidence type="ECO:0008006" key="4">
    <source>
        <dbReference type="Google" id="ProtNLM"/>
    </source>
</evidence>
<protein>
    <recommendedName>
        <fullName evidence="4">Ribosomal protein L10</fullName>
    </recommendedName>
</protein>
<gene>
    <name evidence="2" type="ORF">CcCBS67573_g01962</name>
</gene>
<keyword evidence="3" id="KW-1185">Reference proteome</keyword>
<dbReference type="OrthoDB" id="360689at2759"/>
<dbReference type="Proteomes" id="UP000320333">
    <property type="component" value="Unassembled WGS sequence"/>
</dbReference>
<name>A0A507FMS5_9FUNG</name>
<dbReference type="EMBL" id="QEAP01000037">
    <property type="protein sequence ID" value="TPX76738.1"/>
    <property type="molecule type" value="Genomic_DNA"/>
</dbReference>
<dbReference type="Gene3D" id="6.10.250.290">
    <property type="match status" value="1"/>
</dbReference>
<sequence>MTSLALRSKPIVFTAAEAATALARAKKSRNDNSVPLEKIYYYEVYRRILAENRFFLCVQNNNLTAAEYKAFKLSLNNAGFTVSAVRNALMGAAFLDHCADSLAPSNTTPPQSYHKRTIQDEATKRLVNRFKRMLVGPSLMVFSNASHNERPFLMADAVKALAPESITSSVAKKIIVAGALVDFKHALSREQLEAAAKNPSMQRLREELVGLLSSPGSQLVGVLQTTPQVLVRTLSGRE</sequence>
<evidence type="ECO:0000256" key="1">
    <source>
        <dbReference type="ARBA" id="ARBA00008889"/>
    </source>
</evidence>
<proteinExistence type="inferred from homology"/>
<evidence type="ECO:0000313" key="2">
    <source>
        <dbReference type="EMBL" id="TPX76738.1"/>
    </source>
</evidence>
<dbReference type="PANTHER" id="PTHR11560">
    <property type="entry name" value="39S RIBOSOMAL PROTEIN L10, MITOCHONDRIAL"/>
    <property type="match status" value="1"/>
</dbReference>
<dbReference type="Gene3D" id="3.30.70.1730">
    <property type="match status" value="1"/>
</dbReference>
<organism evidence="2 3">
    <name type="scientific">Chytriomyces confervae</name>
    <dbReference type="NCBI Taxonomy" id="246404"/>
    <lineage>
        <taxon>Eukaryota</taxon>
        <taxon>Fungi</taxon>
        <taxon>Fungi incertae sedis</taxon>
        <taxon>Chytridiomycota</taxon>
        <taxon>Chytridiomycota incertae sedis</taxon>
        <taxon>Chytridiomycetes</taxon>
        <taxon>Chytridiales</taxon>
        <taxon>Chytriomycetaceae</taxon>
        <taxon>Chytriomyces</taxon>
    </lineage>
</organism>
<dbReference type="SUPFAM" id="SSF160369">
    <property type="entry name" value="Ribosomal protein L10-like"/>
    <property type="match status" value="1"/>
</dbReference>
<dbReference type="InterPro" id="IPR047865">
    <property type="entry name" value="Ribosomal_uL10_bac_type"/>
</dbReference>
<reference evidence="2 3" key="1">
    <citation type="journal article" date="2019" name="Sci. Rep.">
        <title>Comparative genomics of chytrid fungi reveal insights into the obligate biotrophic and pathogenic lifestyle of Synchytrium endobioticum.</title>
        <authorList>
            <person name="van de Vossenberg B.T.L.H."/>
            <person name="Warris S."/>
            <person name="Nguyen H.D.T."/>
            <person name="van Gent-Pelzer M.P.E."/>
            <person name="Joly D.L."/>
            <person name="van de Geest H.C."/>
            <person name="Bonants P.J.M."/>
            <person name="Smith D.S."/>
            <person name="Levesque C.A."/>
            <person name="van der Lee T.A.J."/>
        </authorList>
    </citation>
    <scope>NUCLEOTIDE SEQUENCE [LARGE SCALE GENOMIC DNA]</scope>
    <source>
        <strain evidence="2 3">CBS 675.73</strain>
    </source>
</reference>
<evidence type="ECO:0000313" key="3">
    <source>
        <dbReference type="Proteomes" id="UP000320333"/>
    </source>
</evidence>
<dbReference type="AlphaFoldDB" id="A0A507FMS5"/>